<evidence type="ECO:0000256" key="5">
    <source>
        <dbReference type="ARBA" id="ARBA00022840"/>
    </source>
</evidence>
<proteinExistence type="inferred from homology"/>
<dbReference type="Proteomes" id="UP000199136">
    <property type="component" value="Unassembled WGS sequence"/>
</dbReference>
<dbReference type="PANTHER" id="PTHR30473">
    <property type="entry name" value="PROTEIN PHOH"/>
    <property type="match status" value="1"/>
</dbReference>
<dbReference type="InterPro" id="IPR003714">
    <property type="entry name" value="PhoH"/>
</dbReference>
<dbReference type="EMBL" id="FOXW01000003">
    <property type="protein sequence ID" value="SFQ19710.1"/>
    <property type="molecule type" value="Genomic_DNA"/>
</dbReference>
<evidence type="ECO:0000313" key="9">
    <source>
        <dbReference type="Proteomes" id="UP000199136"/>
    </source>
</evidence>
<evidence type="ECO:0000256" key="1">
    <source>
        <dbReference type="ARBA" id="ARBA00004496"/>
    </source>
</evidence>
<name>A0A1I5WJ88_9LACT</name>
<dbReference type="STRING" id="82801.SAMN04488506_0911"/>
<organism evidence="8 9">
    <name type="scientific">Desemzia incerta</name>
    <dbReference type="NCBI Taxonomy" id="82801"/>
    <lineage>
        <taxon>Bacteria</taxon>
        <taxon>Bacillati</taxon>
        <taxon>Bacillota</taxon>
        <taxon>Bacilli</taxon>
        <taxon>Lactobacillales</taxon>
        <taxon>Carnobacteriaceae</taxon>
        <taxon>Desemzia</taxon>
    </lineage>
</organism>
<dbReference type="PANTHER" id="PTHR30473:SF1">
    <property type="entry name" value="PHOH-LIKE PROTEIN"/>
    <property type="match status" value="1"/>
</dbReference>
<dbReference type="SUPFAM" id="SSF52540">
    <property type="entry name" value="P-loop containing nucleoside triphosphate hydrolases"/>
    <property type="match status" value="1"/>
</dbReference>
<feature type="domain" description="PhoH-like protein" evidence="7">
    <location>
        <begin position="114"/>
        <end position="316"/>
    </location>
</feature>
<comment type="similarity">
    <text evidence="2">Belongs to the PhoH family.</text>
</comment>
<evidence type="ECO:0000256" key="4">
    <source>
        <dbReference type="ARBA" id="ARBA00022741"/>
    </source>
</evidence>
<protein>
    <recommendedName>
        <fullName evidence="6">PhoH-like protein</fullName>
    </recommendedName>
</protein>
<comment type="subcellular location">
    <subcellularLocation>
        <location evidence="1">Cytoplasm</location>
    </subcellularLocation>
</comment>
<sequence length="334" mass="37148">MSELTNETRMLELKNPDKAINLFGSQDRNLTLIEESMNVVIHTRGDKLEIVGSKENVDLVSEMFIQLQELLKTGIQIGQADIVTAVKMANRGTLSKFISMYEEEIGRDHDGKPIRIKTFGQRQYVHSIQKNDVVFGVGPAGTGKTYLAVVMAVSALKKGEVKRIIISRPAVEAGESLGFLPGDLKEKVDPYLRPIYDAMYSIFGSEHTARLMDRGVIEIAPLAYMRGRTLDDAFVILDEAQNTTVPQMKMFLTRLGFGSKMIVNGDVTQIDLPRGTTSGLVHAERVLRSVKGIKFSTFDAADVVRHPVVASIIEAYSEEKTESLLNQDKEEKKQ</sequence>
<keyword evidence="3" id="KW-0963">Cytoplasm</keyword>
<dbReference type="InterPro" id="IPR027417">
    <property type="entry name" value="P-loop_NTPase"/>
</dbReference>
<evidence type="ECO:0000256" key="3">
    <source>
        <dbReference type="ARBA" id="ARBA00022490"/>
    </source>
</evidence>
<evidence type="ECO:0000256" key="6">
    <source>
        <dbReference type="ARBA" id="ARBA00039970"/>
    </source>
</evidence>
<evidence type="ECO:0000313" key="8">
    <source>
        <dbReference type="EMBL" id="SFQ19710.1"/>
    </source>
</evidence>
<dbReference type="InterPro" id="IPR051451">
    <property type="entry name" value="PhoH2-like"/>
</dbReference>
<keyword evidence="5" id="KW-0067">ATP-binding</keyword>
<dbReference type="AlphaFoldDB" id="A0A1I5WJ88"/>
<evidence type="ECO:0000259" key="7">
    <source>
        <dbReference type="Pfam" id="PF02562"/>
    </source>
</evidence>
<gene>
    <name evidence="8" type="ORF">SAMN04488506_0911</name>
</gene>
<keyword evidence="9" id="KW-1185">Reference proteome</keyword>
<evidence type="ECO:0000256" key="2">
    <source>
        <dbReference type="ARBA" id="ARBA00010393"/>
    </source>
</evidence>
<reference evidence="8 9" key="1">
    <citation type="submission" date="2016-10" db="EMBL/GenBank/DDBJ databases">
        <authorList>
            <person name="de Groot N.N."/>
        </authorList>
    </citation>
    <scope>NUCLEOTIDE SEQUENCE [LARGE SCALE GENOMIC DNA]</scope>
    <source>
        <strain evidence="8 9">DSM 20581</strain>
    </source>
</reference>
<dbReference type="Pfam" id="PF02562">
    <property type="entry name" value="PhoH"/>
    <property type="match status" value="1"/>
</dbReference>
<dbReference type="GO" id="GO:0005829">
    <property type="term" value="C:cytosol"/>
    <property type="evidence" value="ECO:0007669"/>
    <property type="project" value="TreeGrafter"/>
</dbReference>
<keyword evidence="4" id="KW-0547">Nucleotide-binding</keyword>
<accession>A0A1I5WJ88</accession>
<dbReference type="FunFam" id="3.40.50.300:FF:000013">
    <property type="entry name" value="PhoH family ATPase"/>
    <property type="match status" value="1"/>
</dbReference>
<dbReference type="Gene3D" id="3.40.50.300">
    <property type="entry name" value="P-loop containing nucleotide triphosphate hydrolases"/>
    <property type="match status" value="1"/>
</dbReference>
<dbReference type="GO" id="GO:0005524">
    <property type="term" value="F:ATP binding"/>
    <property type="evidence" value="ECO:0007669"/>
    <property type="project" value="UniProtKB-KW"/>
</dbReference>